<dbReference type="RefSeq" id="WP_304540515.1">
    <property type="nucleotide sequence ID" value="NZ_JARPTC010000002.1"/>
</dbReference>
<dbReference type="GO" id="GO:0005576">
    <property type="term" value="C:extracellular region"/>
    <property type="evidence" value="ECO:0007669"/>
    <property type="project" value="UniProtKB-SubCell"/>
</dbReference>
<dbReference type="InterPro" id="IPR011050">
    <property type="entry name" value="Pectin_lyase_fold/virulence"/>
</dbReference>
<keyword evidence="7" id="KW-0472">Membrane</keyword>
<protein>
    <submittedName>
        <fullName evidence="10">HYR domain-containing protein</fullName>
    </submittedName>
</protein>
<dbReference type="InterPro" id="IPR003368">
    <property type="entry name" value="POMP_repeat"/>
</dbReference>
<reference evidence="10" key="1">
    <citation type="journal article" date="2023" name="J. Hazard. Mater.">
        <title>Anaerobic biodegradation of pyrene and benzo[a]pyrene by a new sulfate-reducing Desulforamulus aquiferis strain DSA.</title>
        <authorList>
            <person name="Zhang Z."/>
            <person name="Sun J."/>
            <person name="Gong X."/>
            <person name="Wang C."/>
            <person name="Wang H."/>
        </authorList>
    </citation>
    <scope>NUCLEOTIDE SEQUENCE</scope>
    <source>
        <strain evidence="10">DSA</strain>
    </source>
</reference>
<dbReference type="EMBL" id="JARPTC010000002">
    <property type="protein sequence ID" value="MDO7785857.1"/>
    <property type="molecule type" value="Genomic_DNA"/>
</dbReference>
<evidence type="ECO:0000313" key="11">
    <source>
        <dbReference type="Proteomes" id="UP001172911"/>
    </source>
</evidence>
<dbReference type="Proteomes" id="UP001172911">
    <property type="component" value="Unassembled WGS sequence"/>
</dbReference>
<dbReference type="Pfam" id="PF02415">
    <property type="entry name" value="Chlam_PMP"/>
    <property type="match status" value="2"/>
</dbReference>
<keyword evidence="4" id="KW-0964">Secreted</keyword>
<evidence type="ECO:0000256" key="2">
    <source>
        <dbReference type="ARBA" id="ARBA00004442"/>
    </source>
</evidence>
<accession>A0AAW7Z929</accession>
<dbReference type="PANTHER" id="PTHR24273:SF32">
    <property type="entry name" value="HYALIN"/>
    <property type="match status" value="1"/>
</dbReference>
<dbReference type="AlphaFoldDB" id="A0AAW7Z929"/>
<evidence type="ECO:0000259" key="9">
    <source>
        <dbReference type="PROSITE" id="PS50825"/>
    </source>
</evidence>
<keyword evidence="11" id="KW-1185">Reference proteome</keyword>
<evidence type="ECO:0000313" key="10">
    <source>
        <dbReference type="EMBL" id="MDO7785857.1"/>
    </source>
</evidence>
<dbReference type="GO" id="GO:0009279">
    <property type="term" value="C:cell outer membrane"/>
    <property type="evidence" value="ECO:0007669"/>
    <property type="project" value="UniProtKB-SubCell"/>
</dbReference>
<dbReference type="PANTHER" id="PTHR24273">
    <property type="entry name" value="FI04643P-RELATED"/>
    <property type="match status" value="1"/>
</dbReference>
<name>A0AAW7Z929_9FIRM</name>
<keyword evidence="5" id="KW-0732">Signal</keyword>
<evidence type="ECO:0000256" key="4">
    <source>
        <dbReference type="ARBA" id="ARBA00022525"/>
    </source>
</evidence>
<evidence type="ECO:0000256" key="1">
    <source>
        <dbReference type="ARBA" id="ARBA00004196"/>
    </source>
</evidence>
<evidence type="ECO:0000256" key="7">
    <source>
        <dbReference type="ARBA" id="ARBA00023136"/>
    </source>
</evidence>
<comment type="caution">
    <text evidence="10">The sequence shown here is derived from an EMBL/GenBank/DDBJ whole genome shotgun (WGS) entry which is preliminary data.</text>
</comment>
<dbReference type="Pfam" id="PF02494">
    <property type="entry name" value="HYR"/>
    <property type="match status" value="2"/>
</dbReference>
<organism evidence="10 11">
    <name type="scientific">Desulforamulus aquiferis</name>
    <dbReference type="NCBI Taxonomy" id="1397668"/>
    <lineage>
        <taxon>Bacteria</taxon>
        <taxon>Bacillati</taxon>
        <taxon>Bacillota</taxon>
        <taxon>Clostridia</taxon>
        <taxon>Eubacteriales</taxon>
        <taxon>Peptococcaceae</taxon>
        <taxon>Desulforamulus</taxon>
    </lineage>
</organism>
<comment type="subcellular location">
    <subcellularLocation>
        <location evidence="1">Cell envelope</location>
    </subcellularLocation>
    <subcellularLocation>
        <location evidence="2">Cell outer membrane</location>
    </subcellularLocation>
    <subcellularLocation>
        <location evidence="3">Secreted</location>
    </subcellularLocation>
</comment>
<feature type="domain" description="HYR" evidence="9">
    <location>
        <begin position="437"/>
        <end position="517"/>
    </location>
</feature>
<dbReference type="NCBIfam" id="NF041518">
    <property type="entry name" value="choice_anch_Q"/>
    <property type="match status" value="1"/>
</dbReference>
<dbReference type="Gene3D" id="2.160.20.20">
    <property type="match status" value="1"/>
</dbReference>
<evidence type="ECO:0000256" key="8">
    <source>
        <dbReference type="ARBA" id="ARBA00023237"/>
    </source>
</evidence>
<sequence length="538" mass="56449">MNTFTVTNDNDSGAGSLRQVIFDAGPGDSIIFDQAISNITITTGEILINKNLTINGTGANKLAISGNEQFRVFNISNGIEVTIQSISIISGSGFYGAIYNVGTLIVINSTLSNNTANFGGAIYNVGTLTVINSTLSNNRSYLEGGAIYNNGTVTIANSTLSNNNTDLNGGCIWNNYYGTINITKSTISNNYANIGGAIYNVGTLTFINSTLSNNTANLGGAIFELGSLNISFSTIAENQAMEGAGIYNRSGNITIKNSIVANNVGPNYSDFGTFSAVGINFDTDGTCPDFTQVSPEQLKLGSLELNPPGITETHALLSGSIAIDKATNCTDLAGDVVTMDQRGVSRPQNSACDVGAYEFTQPPTIIHPDNITIPNNPGQCRAKVDFTVTAIDSCSDVSITCKPVSGSFFPVGTTQVNCTAKDECGNTASCSFSVNVVDNEPPAITCSGDITVFDTSGLNGARVNFTVMATDNCPGVTVVSNPPSGSFFPLGTTYVTSTAVDQAGNTASCYFKVTVVRQTFLRLLTRRNNVIKVLAQRI</sequence>
<dbReference type="InterPro" id="IPR059226">
    <property type="entry name" value="Choice_anch_Q_dom"/>
</dbReference>
<keyword evidence="8" id="KW-0998">Cell outer membrane</keyword>
<gene>
    <name evidence="10" type="ORF">P6N53_01260</name>
</gene>
<keyword evidence="6" id="KW-0677">Repeat</keyword>
<evidence type="ECO:0000256" key="3">
    <source>
        <dbReference type="ARBA" id="ARBA00004613"/>
    </source>
</evidence>
<evidence type="ECO:0000256" key="6">
    <source>
        <dbReference type="ARBA" id="ARBA00022737"/>
    </source>
</evidence>
<dbReference type="SUPFAM" id="SSF51126">
    <property type="entry name" value="Pectin lyase-like"/>
    <property type="match status" value="1"/>
</dbReference>
<dbReference type="InterPro" id="IPR012332">
    <property type="entry name" value="Autotransporter_pectin_lyase_C"/>
</dbReference>
<proteinExistence type="predicted"/>
<evidence type="ECO:0000256" key="5">
    <source>
        <dbReference type="ARBA" id="ARBA00022729"/>
    </source>
</evidence>
<dbReference type="InterPro" id="IPR003410">
    <property type="entry name" value="HYR_dom"/>
</dbReference>
<reference evidence="10" key="2">
    <citation type="submission" date="2023-03" db="EMBL/GenBank/DDBJ databases">
        <authorList>
            <person name="Zhang Z."/>
        </authorList>
    </citation>
    <scope>NUCLEOTIDE SEQUENCE</scope>
    <source>
        <strain evidence="10">DSA</strain>
    </source>
</reference>
<dbReference type="PROSITE" id="PS50825">
    <property type="entry name" value="HYR"/>
    <property type="match status" value="1"/>
</dbReference>